<feature type="active site" description="Charge relay system" evidence="5">
    <location>
        <position position="172"/>
    </location>
</feature>
<organism evidence="8 9">
    <name type="scientific">Folsomia candida</name>
    <name type="common">Springtail</name>
    <dbReference type="NCBI Taxonomy" id="158441"/>
    <lineage>
        <taxon>Eukaryota</taxon>
        <taxon>Metazoa</taxon>
        <taxon>Ecdysozoa</taxon>
        <taxon>Arthropoda</taxon>
        <taxon>Hexapoda</taxon>
        <taxon>Collembola</taxon>
        <taxon>Entomobryomorpha</taxon>
        <taxon>Isotomoidea</taxon>
        <taxon>Isotomidae</taxon>
        <taxon>Proisotominae</taxon>
        <taxon>Folsomia</taxon>
    </lineage>
</organism>
<dbReference type="Proteomes" id="UP000198287">
    <property type="component" value="Unassembled WGS sequence"/>
</dbReference>
<comment type="caution">
    <text evidence="8">The sequence shown here is derived from an EMBL/GenBank/DDBJ whole genome shotgun (WGS) entry which is preliminary data.</text>
</comment>
<evidence type="ECO:0000256" key="2">
    <source>
        <dbReference type="ARBA" id="ARBA00022670"/>
    </source>
</evidence>
<dbReference type="InterPro" id="IPR015500">
    <property type="entry name" value="Peptidase_S8_subtilisin-rel"/>
</dbReference>
<keyword evidence="4 5" id="KW-0720">Serine protease</keyword>
<dbReference type="PRINTS" id="PR00723">
    <property type="entry name" value="SUBTILISIN"/>
</dbReference>
<dbReference type="InterPro" id="IPR000209">
    <property type="entry name" value="Peptidase_S8/S53_dom"/>
</dbReference>
<dbReference type="PANTHER" id="PTHR43806">
    <property type="entry name" value="PEPTIDASE S8"/>
    <property type="match status" value="1"/>
</dbReference>
<feature type="active site" description="Charge relay system" evidence="5">
    <location>
        <position position="206"/>
    </location>
</feature>
<dbReference type="PROSITE" id="PS51892">
    <property type="entry name" value="SUBTILASE"/>
    <property type="match status" value="1"/>
</dbReference>
<feature type="chain" id="PRO_5012963081" evidence="6">
    <location>
        <begin position="18"/>
        <end position="437"/>
    </location>
</feature>
<evidence type="ECO:0000313" key="8">
    <source>
        <dbReference type="EMBL" id="OXA40808.1"/>
    </source>
</evidence>
<dbReference type="EMBL" id="LNIX01000032">
    <property type="protein sequence ID" value="OXA40808.1"/>
    <property type="molecule type" value="Genomic_DNA"/>
</dbReference>
<gene>
    <name evidence="8" type="ORF">Fcan01_24451</name>
</gene>
<dbReference type="AlphaFoldDB" id="A0A226D7G1"/>
<dbReference type="InterPro" id="IPR050131">
    <property type="entry name" value="Peptidase_S8_subtilisin-like"/>
</dbReference>
<name>A0A226D7G1_FOLCA</name>
<dbReference type="SUPFAM" id="SSF52743">
    <property type="entry name" value="Subtilisin-like"/>
    <property type="match status" value="1"/>
</dbReference>
<dbReference type="InterPro" id="IPR023828">
    <property type="entry name" value="Peptidase_S8_Ser-AS"/>
</dbReference>
<evidence type="ECO:0000256" key="3">
    <source>
        <dbReference type="ARBA" id="ARBA00022801"/>
    </source>
</evidence>
<dbReference type="Gene3D" id="3.40.50.200">
    <property type="entry name" value="Peptidase S8/S53 domain"/>
    <property type="match status" value="1"/>
</dbReference>
<dbReference type="GO" id="GO:0006508">
    <property type="term" value="P:proteolysis"/>
    <property type="evidence" value="ECO:0007669"/>
    <property type="project" value="UniProtKB-KW"/>
</dbReference>
<evidence type="ECO:0000256" key="5">
    <source>
        <dbReference type="PROSITE-ProRule" id="PRU01240"/>
    </source>
</evidence>
<dbReference type="PANTHER" id="PTHR43806:SF67">
    <property type="entry name" value="EGF-LIKE DOMAIN-CONTAINING PROTEIN"/>
    <property type="match status" value="1"/>
</dbReference>
<keyword evidence="9" id="KW-1185">Reference proteome</keyword>
<sequence length="437" mass="46016">MWKLNFLLLSQLLTAHGGTISPSLLSKVQNGNKSDAILELPSIFENVMSNPALSLLSGMAKVNMMTTLFKEATSVSQAPFLSAISGLGISSTPFWISNDIAMKDVDLNAVQSLAALPGVFTLREPVKVRMSKINDVNRFARQSGTQWGVTKIQAPSVWSRSKGAGSVVASIDTGAYKEHESIRDNYGGKWYDPIYGKTAPDDRQGHGTHTIGTMVGRSNGIGVAPDAKWIACRGLDNSGSGSESWLKSCGQWVLQQRPTVCCNSWGGGGGQTFYNDVVKSWRAAGIIPVFANGNAGSDCRTAGSPGDQPNLISVGSTDSDDQMSYFSSRGPSPTGAIKPEISAPGGNIVSAGISSPTSYTSKSGTSMATPHVVGAIALMKAVNPGWTYDNVLSALSKTADRPNVSSNDLGCGRNTSSNYPNNAYGFGRINVKKALGM</sequence>
<evidence type="ECO:0000259" key="7">
    <source>
        <dbReference type="Pfam" id="PF00082"/>
    </source>
</evidence>
<dbReference type="OrthoDB" id="7775224at2759"/>
<accession>A0A226D7G1</accession>
<dbReference type="Pfam" id="PF00082">
    <property type="entry name" value="Peptidase_S8"/>
    <property type="match status" value="1"/>
</dbReference>
<proteinExistence type="inferred from homology"/>
<evidence type="ECO:0000256" key="6">
    <source>
        <dbReference type="SAM" id="SignalP"/>
    </source>
</evidence>
<evidence type="ECO:0000256" key="1">
    <source>
        <dbReference type="ARBA" id="ARBA00011073"/>
    </source>
</evidence>
<protein>
    <submittedName>
        <fullName evidence="8">Bacillopeptidase F</fullName>
    </submittedName>
</protein>
<feature type="signal peptide" evidence="6">
    <location>
        <begin position="1"/>
        <end position="17"/>
    </location>
</feature>
<feature type="active site" description="Charge relay system" evidence="5">
    <location>
        <position position="366"/>
    </location>
</feature>
<feature type="domain" description="Peptidase S8/S53" evidence="7">
    <location>
        <begin position="163"/>
        <end position="427"/>
    </location>
</feature>
<keyword evidence="6" id="KW-0732">Signal</keyword>
<reference evidence="8 9" key="1">
    <citation type="submission" date="2015-12" db="EMBL/GenBank/DDBJ databases">
        <title>The genome of Folsomia candida.</title>
        <authorList>
            <person name="Faddeeva A."/>
            <person name="Derks M.F."/>
            <person name="Anvar Y."/>
            <person name="Smit S."/>
            <person name="Van Straalen N."/>
            <person name="Roelofs D."/>
        </authorList>
    </citation>
    <scope>NUCLEOTIDE SEQUENCE [LARGE SCALE GENOMIC DNA]</scope>
    <source>
        <strain evidence="8 9">VU population</strain>
        <tissue evidence="8">Whole body</tissue>
    </source>
</reference>
<keyword evidence="2 5" id="KW-0645">Protease</keyword>
<dbReference type="GO" id="GO:0004252">
    <property type="term" value="F:serine-type endopeptidase activity"/>
    <property type="evidence" value="ECO:0007669"/>
    <property type="project" value="UniProtKB-UniRule"/>
</dbReference>
<evidence type="ECO:0000256" key="4">
    <source>
        <dbReference type="ARBA" id="ARBA00022825"/>
    </source>
</evidence>
<dbReference type="OMA" id="PCDDNGH"/>
<dbReference type="InterPro" id="IPR036852">
    <property type="entry name" value="Peptidase_S8/S53_dom_sf"/>
</dbReference>
<dbReference type="PROSITE" id="PS00138">
    <property type="entry name" value="SUBTILASE_SER"/>
    <property type="match status" value="1"/>
</dbReference>
<evidence type="ECO:0000313" key="9">
    <source>
        <dbReference type="Proteomes" id="UP000198287"/>
    </source>
</evidence>
<keyword evidence="3 5" id="KW-0378">Hydrolase</keyword>
<comment type="similarity">
    <text evidence="1 5">Belongs to the peptidase S8 family.</text>
</comment>